<organism evidence="1 2">
    <name type="scientific">Burkholderia ubonensis</name>
    <dbReference type="NCBI Taxonomy" id="101571"/>
    <lineage>
        <taxon>Bacteria</taxon>
        <taxon>Pseudomonadati</taxon>
        <taxon>Pseudomonadota</taxon>
        <taxon>Betaproteobacteria</taxon>
        <taxon>Burkholderiales</taxon>
        <taxon>Burkholderiaceae</taxon>
        <taxon>Burkholderia</taxon>
        <taxon>Burkholderia cepacia complex</taxon>
    </lineage>
</organism>
<proteinExistence type="predicted"/>
<evidence type="ECO:0000313" key="1">
    <source>
        <dbReference type="EMBL" id="KWA69796.1"/>
    </source>
</evidence>
<sequence length="136" mass="13553">MAKRAMICVGDTTTHGGRVLEGSTNATIDGKPIAGVGHKVLCPQCKGVFPILPDTGRRYPHQIAGRDTAVEGMKTACGATLIASQSSASLDDIGSGEATTGGAVATAAAALAPSPTLCLECLKSAAENAATMIARG</sequence>
<dbReference type="Gene3D" id="2.60.200.60">
    <property type="match status" value="1"/>
</dbReference>
<dbReference type="EMBL" id="LPHD01000221">
    <property type="protein sequence ID" value="KWA69796.1"/>
    <property type="molecule type" value="Genomic_DNA"/>
</dbReference>
<reference evidence="1 2" key="1">
    <citation type="submission" date="2015-11" db="EMBL/GenBank/DDBJ databases">
        <title>Expanding the genomic diversity of Burkholderia species for the development of highly accurate diagnostics.</title>
        <authorList>
            <person name="Sahl J."/>
            <person name="Keim P."/>
            <person name="Wagner D."/>
        </authorList>
    </citation>
    <scope>NUCLEOTIDE SEQUENCE [LARGE SCALE GENOMIC DNA]</scope>
    <source>
        <strain evidence="1 2">MSMB2087WGS</strain>
    </source>
</reference>
<evidence type="ECO:0000313" key="2">
    <source>
        <dbReference type="Proteomes" id="UP000060630"/>
    </source>
</evidence>
<dbReference type="AlphaFoldDB" id="A0A105Y4C5"/>
<protein>
    <recommendedName>
        <fullName evidence="3">PAAR domain-containing protein</fullName>
    </recommendedName>
</protein>
<evidence type="ECO:0008006" key="3">
    <source>
        <dbReference type="Google" id="ProtNLM"/>
    </source>
</evidence>
<dbReference type="InterPro" id="IPR008727">
    <property type="entry name" value="PAAR_motif"/>
</dbReference>
<dbReference type="CDD" id="cd14744">
    <property type="entry name" value="PAAR_CT_2"/>
    <property type="match status" value="1"/>
</dbReference>
<accession>A0A105Y4C5</accession>
<dbReference type="Proteomes" id="UP000060630">
    <property type="component" value="Unassembled WGS sequence"/>
</dbReference>
<dbReference type="RefSeq" id="WP_059635972.1">
    <property type="nucleotide sequence ID" value="NZ_LOVN01000069.1"/>
</dbReference>
<name>A0A105Y4C5_9BURK</name>
<dbReference type="Pfam" id="PF05488">
    <property type="entry name" value="PAAR_motif"/>
    <property type="match status" value="1"/>
</dbReference>
<comment type="caution">
    <text evidence="1">The sequence shown here is derived from an EMBL/GenBank/DDBJ whole genome shotgun (WGS) entry which is preliminary data.</text>
</comment>
<gene>
    <name evidence="1" type="ORF">WL29_08985</name>
</gene>